<protein>
    <recommendedName>
        <fullName evidence="11">Spindle pole body component</fullName>
    </recommendedName>
</protein>
<evidence type="ECO:0000256" key="1">
    <source>
        <dbReference type="ARBA" id="ARBA00004245"/>
    </source>
</evidence>
<dbReference type="InterPro" id="IPR007259">
    <property type="entry name" value="GCP"/>
</dbReference>
<dbReference type="Proteomes" id="UP000308199">
    <property type="component" value="Unassembled WGS sequence"/>
</dbReference>
<evidence type="ECO:0000256" key="4">
    <source>
        <dbReference type="ARBA" id="ARBA00022701"/>
    </source>
</evidence>
<reference evidence="9 10" key="1">
    <citation type="submission" date="2019-02" db="EMBL/GenBank/DDBJ databases">
        <title>Genome sequencing of the rare red list fungi Phellinidium pouzarii.</title>
        <authorList>
            <person name="Buettner E."/>
            <person name="Kellner H."/>
        </authorList>
    </citation>
    <scope>NUCLEOTIDE SEQUENCE [LARGE SCALE GENOMIC DNA]</scope>
    <source>
        <strain evidence="9 10">DSM 108285</strain>
    </source>
</reference>
<dbReference type="GO" id="GO:0051225">
    <property type="term" value="P:spindle assembly"/>
    <property type="evidence" value="ECO:0007669"/>
    <property type="project" value="TreeGrafter"/>
</dbReference>
<comment type="subcellular location">
    <subcellularLocation>
        <location evidence="1">Cytoplasm</location>
        <location evidence="1">Cytoskeleton</location>
    </subcellularLocation>
</comment>
<evidence type="ECO:0000256" key="6">
    <source>
        <dbReference type="SAM" id="MobiDB-lite"/>
    </source>
</evidence>
<dbReference type="GO" id="GO:0005874">
    <property type="term" value="C:microtubule"/>
    <property type="evidence" value="ECO:0007669"/>
    <property type="project" value="UniProtKB-KW"/>
</dbReference>
<gene>
    <name evidence="9" type="ORF">EW145_g3682</name>
</gene>
<comment type="caution">
    <text evidence="9">The sequence shown here is derived from an EMBL/GenBank/DDBJ whole genome shotgun (WGS) entry which is preliminary data.</text>
</comment>
<keyword evidence="4" id="KW-0493">Microtubule</keyword>
<feature type="domain" description="Gamma tubulin complex component protein N-terminal" evidence="8">
    <location>
        <begin position="104"/>
        <end position="481"/>
    </location>
</feature>
<organism evidence="9 10">
    <name type="scientific">Phellinidium pouzarii</name>
    <dbReference type="NCBI Taxonomy" id="167371"/>
    <lineage>
        <taxon>Eukaryota</taxon>
        <taxon>Fungi</taxon>
        <taxon>Dikarya</taxon>
        <taxon>Basidiomycota</taxon>
        <taxon>Agaricomycotina</taxon>
        <taxon>Agaricomycetes</taxon>
        <taxon>Hymenochaetales</taxon>
        <taxon>Hymenochaetaceae</taxon>
        <taxon>Phellinidium</taxon>
    </lineage>
</organism>
<sequence length="1359" mass="153932">MDPYTPKARSRSRKNKLTLSAKQYSKITGTIASVRRSRLGEVGEDEENILGGGDEPSFIAERSFVNAPLNSRVPVQPATAKGKGKAKVESLDRLSLEVQEALILEDLLFVLMGIEGTYITYPADFSFEDENPLRGVRFSAAPSLDPSLRDLVERILPLATFYTAITSFVQIRSHLEYGIINHALCAAIRDMLKDYHTLLSQLEYAFTTSPTFSLQKLWFYVHPTLHTLSLIYGLVTELVEVEDPPESESSSTSSDDVDAEERARNEALGLGGAKLKAVLSEIKDGMGEGSAAAGPAIGGEVLAILHERLQRMSGDPSALALHRALVRAAGRPYAEMLVAWIRSGKLNDPYEELCVKESKFINKGNLDVDYTDEYWERRYTLRDGSTISGGSKRHQPGIPSLRPHSGRFPGGACIPPLLESWKHKVLLAGKYLNVLQECGKEIKRPAVLDDDDFAMEGEKFYKSIEEAYTFANRTLVSVLLHDQQLIPRLRSLKHYFFLSQSAFLTHFLDAAHAELRKPSRHASRDKLQSLLEVALNADGCSFAAEGEPTFKDDVRVDMANSGLYEWLMKIVSVNGVIGGDENGEMGAEMGNDEAKKSKDKDEKDKSKLLAIDTFLLDYKVKFPLSLVISRKTVVRYQLIFRFLLHLRHVEQALLAMWSEHMTHPWCVPVPTHPELERWRRHVFLLRARMLAFVQQILAFATSQVLEPNWRKLETTLARVGTVDELLRAHVDFLDTCLKECMLTSAKLIRAFERLITTCMTFALYNASFTKTVNQAHTTLEAAGGDVSSVPMEKRWDFLTKFEKNFEHWFNTYEESEGERILIDVDATRDAFLEENGSTVYHTAAIFHGFIESNESLEDAQSKYPGIWLDNLNGWKDLCQRWFQLENNWEGRGETPRITLLKSSGDDLHRFKLDEREGARFVITTHREGGLRVISMDTDTVLFALAKRYVRKYAHCEYENGFLVFDRLHQHALEVWRLESLEWTGVYPVSAYKPDRTQLFAQMQSLDADAAYPRRGNFAPWALFKPPYNPRAYRMVYPTLLVGSEEGKELYIFDLPSATLVQTIPIPHEHIPPFSLTVGGAVRILYVELGTRHVFVCTMHGVLIIPRDWSTEPGARNVYLDFPSMDPSMRIPQLVRHYAARVVPAAVPQKNEIMGEYMVTAPRLPEQSTALVRLGDDQQEFSAVHVSPSGKDFVAITWSNVAYLVRNFEEAFCEKPFSELALRINLQTPAKNLAFEHDRIVIQTLSDVFVFALHTVRHGVVARHSYPGLLTPTPNPFPELTAFKLQHFSNPLALRYMSCVKLTRTGVWFDWAECALWETHGIRPPIIQNELVDFGDMLGEDHPYAKRTICLVDFAPQQRL</sequence>
<dbReference type="EMBL" id="SGPK01000164">
    <property type="protein sequence ID" value="THH07007.1"/>
    <property type="molecule type" value="Genomic_DNA"/>
</dbReference>
<comment type="similarity">
    <text evidence="2">Belongs to the TUBGCP family.</text>
</comment>
<evidence type="ECO:0000259" key="8">
    <source>
        <dbReference type="Pfam" id="PF17681"/>
    </source>
</evidence>
<dbReference type="OrthoDB" id="2192946at2759"/>
<proteinExistence type="inferred from homology"/>
<evidence type="ECO:0000313" key="10">
    <source>
        <dbReference type="Proteomes" id="UP000308199"/>
    </source>
</evidence>
<dbReference type="SUPFAM" id="SSF50969">
    <property type="entry name" value="YVTN repeat-like/Quinoprotein amine dehydrogenase"/>
    <property type="match status" value="1"/>
</dbReference>
<dbReference type="GO" id="GO:0044732">
    <property type="term" value="C:mitotic spindle pole body"/>
    <property type="evidence" value="ECO:0007669"/>
    <property type="project" value="TreeGrafter"/>
</dbReference>
<feature type="compositionally biased region" description="Basic and acidic residues" evidence="6">
    <location>
        <begin position="592"/>
        <end position="602"/>
    </location>
</feature>
<feature type="domain" description="Gamma tubulin complex component C-terminal" evidence="7">
    <location>
        <begin position="485"/>
        <end position="811"/>
    </location>
</feature>
<evidence type="ECO:0000256" key="5">
    <source>
        <dbReference type="ARBA" id="ARBA00023212"/>
    </source>
</evidence>
<dbReference type="GO" id="GO:0051011">
    <property type="term" value="F:microtubule minus-end binding"/>
    <property type="evidence" value="ECO:0007669"/>
    <property type="project" value="TreeGrafter"/>
</dbReference>
<dbReference type="GO" id="GO:0000922">
    <property type="term" value="C:spindle pole"/>
    <property type="evidence" value="ECO:0007669"/>
    <property type="project" value="InterPro"/>
</dbReference>
<dbReference type="InterPro" id="IPR041470">
    <property type="entry name" value="GCP_N"/>
</dbReference>
<evidence type="ECO:0000256" key="2">
    <source>
        <dbReference type="ARBA" id="ARBA00010337"/>
    </source>
</evidence>
<dbReference type="InterPro" id="IPR040457">
    <property type="entry name" value="GCP_C"/>
</dbReference>
<dbReference type="FunFam" id="1.20.120.1900:FF:000011">
    <property type="entry name" value="Spindle pole body component"/>
    <property type="match status" value="1"/>
</dbReference>
<dbReference type="Gene3D" id="1.20.120.1900">
    <property type="entry name" value="Gamma-tubulin complex, C-terminal domain"/>
    <property type="match status" value="1"/>
</dbReference>
<dbReference type="GO" id="GO:0031122">
    <property type="term" value="P:cytoplasmic microtubule organization"/>
    <property type="evidence" value="ECO:0007669"/>
    <property type="project" value="TreeGrafter"/>
</dbReference>
<dbReference type="Pfam" id="PF17681">
    <property type="entry name" value="GCP_N_terminal"/>
    <property type="match status" value="1"/>
</dbReference>
<accession>A0A4S4L6Q1</accession>
<name>A0A4S4L6Q1_9AGAM</name>
<dbReference type="GO" id="GO:0000278">
    <property type="term" value="P:mitotic cell cycle"/>
    <property type="evidence" value="ECO:0007669"/>
    <property type="project" value="TreeGrafter"/>
</dbReference>
<evidence type="ECO:0008006" key="11">
    <source>
        <dbReference type="Google" id="ProtNLM"/>
    </source>
</evidence>
<dbReference type="Pfam" id="PF04130">
    <property type="entry name" value="GCP_C_terminal"/>
    <property type="match status" value="1"/>
</dbReference>
<dbReference type="PANTHER" id="PTHR19302:SF13">
    <property type="entry name" value="GAMMA-TUBULIN COMPLEX COMPONENT 2"/>
    <property type="match status" value="1"/>
</dbReference>
<evidence type="ECO:0000313" key="9">
    <source>
        <dbReference type="EMBL" id="THH07007.1"/>
    </source>
</evidence>
<dbReference type="GO" id="GO:0007020">
    <property type="term" value="P:microtubule nucleation"/>
    <property type="evidence" value="ECO:0007669"/>
    <property type="project" value="InterPro"/>
</dbReference>
<keyword evidence="3" id="KW-0963">Cytoplasm</keyword>
<dbReference type="GO" id="GO:0000930">
    <property type="term" value="C:gamma-tubulin complex"/>
    <property type="evidence" value="ECO:0007669"/>
    <property type="project" value="TreeGrafter"/>
</dbReference>
<dbReference type="InterPro" id="IPR042241">
    <property type="entry name" value="GCP_C_sf"/>
</dbReference>
<keyword evidence="10" id="KW-1185">Reference proteome</keyword>
<keyword evidence="5" id="KW-0206">Cytoskeleton</keyword>
<evidence type="ECO:0000259" key="7">
    <source>
        <dbReference type="Pfam" id="PF04130"/>
    </source>
</evidence>
<dbReference type="GO" id="GO:0043015">
    <property type="term" value="F:gamma-tubulin binding"/>
    <property type="evidence" value="ECO:0007669"/>
    <property type="project" value="InterPro"/>
</dbReference>
<dbReference type="PANTHER" id="PTHR19302">
    <property type="entry name" value="GAMMA TUBULIN COMPLEX PROTEIN"/>
    <property type="match status" value="1"/>
</dbReference>
<dbReference type="GO" id="GO:0051321">
    <property type="term" value="P:meiotic cell cycle"/>
    <property type="evidence" value="ECO:0007669"/>
    <property type="project" value="TreeGrafter"/>
</dbReference>
<feature type="region of interest" description="Disordered" evidence="6">
    <location>
        <begin position="242"/>
        <end position="263"/>
    </location>
</feature>
<evidence type="ECO:0000256" key="3">
    <source>
        <dbReference type="ARBA" id="ARBA00022490"/>
    </source>
</evidence>
<feature type="region of interest" description="Disordered" evidence="6">
    <location>
        <begin position="582"/>
        <end position="602"/>
    </location>
</feature>
<dbReference type="InterPro" id="IPR011044">
    <property type="entry name" value="Quino_amine_DH_bsu"/>
</dbReference>